<evidence type="ECO:0000256" key="3">
    <source>
        <dbReference type="ARBA" id="ARBA00022827"/>
    </source>
</evidence>
<keyword evidence="2" id="KW-0285">Flavoprotein</keyword>
<dbReference type="InterPro" id="IPR004099">
    <property type="entry name" value="Pyr_nucl-diS_OxRdtase_dimer"/>
</dbReference>
<feature type="active site" description="Proton acceptor" evidence="4">
    <location>
        <position position="434"/>
    </location>
</feature>
<dbReference type="Pfam" id="PF07992">
    <property type="entry name" value="Pyr_redox_2"/>
    <property type="match status" value="1"/>
</dbReference>
<dbReference type="PANTHER" id="PTHR43014:SF4">
    <property type="entry name" value="PYRIDINE NUCLEOTIDE-DISULFIDE OXIDOREDUCTASE RCLA-RELATED"/>
    <property type="match status" value="1"/>
</dbReference>
<evidence type="ECO:0000313" key="9">
    <source>
        <dbReference type="EMBL" id="SEJ63559.1"/>
    </source>
</evidence>
<feature type="binding site" evidence="5">
    <location>
        <position position="261"/>
    </location>
    <ligand>
        <name>NAD(+)</name>
        <dbReference type="ChEBI" id="CHEBI:57540"/>
    </ligand>
</feature>
<dbReference type="PRINTS" id="PR00368">
    <property type="entry name" value="FADPNR"/>
</dbReference>
<dbReference type="AlphaFoldDB" id="A0A975ZNR9"/>
<dbReference type="Pfam" id="PF02852">
    <property type="entry name" value="Pyr_redox_dim"/>
    <property type="match status" value="1"/>
</dbReference>
<gene>
    <name evidence="9" type="ORF">SAMN04487940_10868</name>
</gene>
<evidence type="ECO:0000256" key="1">
    <source>
        <dbReference type="ARBA" id="ARBA00007532"/>
    </source>
</evidence>
<name>A0A975ZNR9_9RHOB</name>
<dbReference type="InterPro" id="IPR006594">
    <property type="entry name" value="LisH"/>
</dbReference>
<dbReference type="SUPFAM" id="SSF51905">
    <property type="entry name" value="FAD/NAD(P)-binding domain"/>
    <property type="match status" value="1"/>
</dbReference>
<dbReference type="EMBL" id="FNYY01000008">
    <property type="protein sequence ID" value="SEJ63559.1"/>
    <property type="molecule type" value="Genomic_DNA"/>
</dbReference>
<dbReference type="InterPro" id="IPR001100">
    <property type="entry name" value="Pyr_nuc-diS_OxRdtase"/>
</dbReference>
<dbReference type="PROSITE" id="PS50896">
    <property type="entry name" value="LISH"/>
    <property type="match status" value="1"/>
</dbReference>
<dbReference type="GO" id="GO:0003955">
    <property type="term" value="F:NAD(P)H dehydrogenase (quinone) activity"/>
    <property type="evidence" value="ECO:0007669"/>
    <property type="project" value="TreeGrafter"/>
</dbReference>
<keyword evidence="5" id="KW-0547">Nucleotide-binding</keyword>
<dbReference type="SUPFAM" id="SSF55424">
    <property type="entry name" value="FAD/NAD-linked reductases, dimerisation (C-terminal) domain"/>
    <property type="match status" value="1"/>
</dbReference>
<dbReference type="InterPro" id="IPR016156">
    <property type="entry name" value="FAD/NAD-linked_Rdtase_dimer_sf"/>
</dbReference>
<comment type="caution">
    <text evidence="9">The sequence shown here is derived from an EMBL/GenBank/DDBJ whole genome shotgun (WGS) entry which is preliminary data.</text>
</comment>
<comment type="similarity">
    <text evidence="1">Belongs to the class-I pyridine nucleotide-disulfide oxidoreductase family.</text>
</comment>
<sequence>MTDLQCDVAIIGAGTAGLAAQRSARKLGASTLLIDPEFRGTTCAATGCMPSKLLIAAGDAAHAVRDAGAFGIAANPEVDGRAVMRRLNKVRARFVQGVKDSISDLPEAVRITARARFDGPDRLLLDDGRSLAAKSVVIATGATPALPEPFRAVSDNILTNETIFDLEDLPRSVAVLGAGPIGVELAQALGRLGVEVAVFDIGDTLAGMQDSQVGETLRELLAEELPLHLNTEAEVAPADDGVRLTWDGQSRTFEKLLLAVGRPPNFDGLDLGNAGIALDDHGAPEFDRQTLRCGTSSIFIAGDANSDRPLLHEAAHEGHIAGRNAASCPDVAEFSRMVPFALTFTRPEAAEVGIIPDPDDASFVGASAPYDDQGKARVEHRLGGLCRLYARHADGKLTGASLCAPDAGHLAHIFALAIGRGLTATDLLNMPYYHPTLEEGLKSALRTLCKETGQDQPNTREDDAVRGL</sequence>
<evidence type="ECO:0000256" key="4">
    <source>
        <dbReference type="PIRSR" id="PIRSR000350-2"/>
    </source>
</evidence>
<evidence type="ECO:0000256" key="6">
    <source>
        <dbReference type="PIRSR" id="PIRSR000350-4"/>
    </source>
</evidence>
<dbReference type="PANTHER" id="PTHR43014">
    <property type="entry name" value="MERCURIC REDUCTASE"/>
    <property type="match status" value="1"/>
</dbReference>
<feature type="disulfide bond" description="Redox-active" evidence="6">
    <location>
        <begin position="43"/>
        <end position="48"/>
    </location>
</feature>
<keyword evidence="3 5" id="KW-0274">FAD</keyword>
<dbReference type="Gene3D" id="3.50.50.60">
    <property type="entry name" value="FAD/NAD(P)-binding domain"/>
    <property type="match status" value="2"/>
</dbReference>
<dbReference type="GO" id="GO:0050660">
    <property type="term" value="F:flavin adenine dinucleotide binding"/>
    <property type="evidence" value="ECO:0007669"/>
    <property type="project" value="TreeGrafter"/>
</dbReference>
<feature type="domain" description="Pyridine nucleotide-disulphide oxidoreductase dimerisation" evidence="7">
    <location>
        <begin position="342"/>
        <end position="444"/>
    </location>
</feature>
<comment type="cofactor">
    <cofactor evidence="5">
        <name>FAD</name>
        <dbReference type="ChEBI" id="CHEBI:57692"/>
    </cofactor>
    <text evidence="5">Binds 1 FAD per subunit.</text>
</comment>
<feature type="domain" description="FAD/NAD(P)-binding" evidence="8">
    <location>
        <begin position="7"/>
        <end position="316"/>
    </location>
</feature>
<reference evidence="9 10" key="1">
    <citation type="submission" date="2016-10" db="EMBL/GenBank/DDBJ databases">
        <authorList>
            <person name="Varghese N."/>
            <person name="Submissions S."/>
        </authorList>
    </citation>
    <scope>NUCLEOTIDE SEQUENCE [LARGE SCALE GENOMIC DNA]</scope>
    <source>
        <strain evidence="9 10">FF3</strain>
    </source>
</reference>
<accession>A0A975ZNR9</accession>
<dbReference type="InterPro" id="IPR023753">
    <property type="entry name" value="FAD/NAD-binding_dom"/>
</dbReference>
<dbReference type="PRINTS" id="PR00411">
    <property type="entry name" value="PNDRDTASEI"/>
</dbReference>
<feature type="binding site" evidence="5">
    <location>
        <begin position="177"/>
        <end position="184"/>
    </location>
    <ligand>
        <name>NAD(+)</name>
        <dbReference type="ChEBI" id="CHEBI:57540"/>
    </ligand>
</feature>
<feature type="binding site" evidence="5">
    <location>
        <position position="52"/>
    </location>
    <ligand>
        <name>FAD</name>
        <dbReference type="ChEBI" id="CHEBI:57692"/>
    </ligand>
</feature>
<proteinExistence type="inferred from homology"/>
<dbReference type="GeneID" id="80818738"/>
<evidence type="ECO:0000256" key="5">
    <source>
        <dbReference type="PIRSR" id="PIRSR000350-3"/>
    </source>
</evidence>
<dbReference type="InterPro" id="IPR036188">
    <property type="entry name" value="FAD/NAD-bd_sf"/>
</dbReference>
<organism evidence="9 10">
    <name type="scientific">Marinovum algicola</name>
    <dbReference type="NCBI Taxonomy" id="42444"/>
    <lineage>
        <taxon>Bacteria</taxon>
        <taxon>Pseudomonadati</taxon>
        <taxon>Pseudomonadota</taxon>
        <taxon>Alphaproteobacteria</taxon>
        <taxon>Rhodobacterales</taxon>
        <taxon>Roseobacteraceae</taxon>
        <taxon>Marinovum</taxon>
    </lineage>
</organism>
<evidence type="ECO:0000313" key="10">
    <source>
        <dbReference type="Proteomes" id="UP000182932"/>
    </source>
</evidence>
<dbReference type="NCBIfam" id="NF004939">
    <property type="entry name" value="PRK06292.1-1"/>
    <property type="match status" value="1"/>
</dbReference>
<feature type="binding site" evidence="5">
    <location>
        <position position="303"/>
    </location>
    <ligand>
        <name>FAD</name>
        <dbReference type="ChEBI" id="CHEBI:57692"/>
    </ligand>
</feature>
<evidence type="ECO:0000256" key="2">
    <source>
        <dbReference type="ARBA" id="ARBA00022630"/>
    </source>
</evidence>
<protein>
    <submittedName>
        <fullName evidence="9">Dihydrolipoamide dehydrogenase</fullName>
    </submittedName>
</protein>
<keyword evidence="10" id="KW-1185">Reference proteome</keyword>
<evidence type="ECO:0000259" key="8">
    <source>
        <dbReference type="Pfam" id="PF07992"/>
    </source>
</evidence>
<evidence type="ECO:0000259" key="7">
    <source>
        <dbReference type="Pfam" id="PF02852"/>
    </source>
</evidence>
<dbReference type="PIRSF" id="PIRSF000350">
    <property type="entry name" value="Mercury_reductase_MerA"/>
    <property type="match status" value="1"/>
</dbReference>
<dbReference type="Proteomes" id="UP000182932">
    <property type="component" value="Unassembled WGS sequence"/>
</dbReference>
<dbReference type="Gene3D" id="3.30.390.30">
    <property type="match status" value="1"/>
</dbReference>
<dbReference type="RefSeq" id="WP_074836903.1">
    <property type="nucleotide sequence ID" value="NZ_CATLQZ010000006.1"/>
</dbReference>
<keyword evidence="5" id="KW-0520">NAD</keyword>